<dbReference type="InterPro" id="IPR011004">
    <property type="entry name" value="Trimer_LpxA-like_sf"/>
</dbReference>
<evidence type="ECO:0000256" key="1">
    <source>
        <dbReference type="ARBA" id="ARBA00022679"/>
    </source>
</evidence>
<comment type="catalytic activity">
    <reaction evidence="4">
        <text>L-serine + acetyl-CoA = O-acetyl-L-serine + CoA</text>
        <dbReference type="Rhea" id="RHEA:24560"/>
        <dbReference type="ChEBI" id="CHEBI:33384"/>
        <dbReference type="ChEBI" id="CHEBI:57287"/>
        <dbReference type="ChEBI" id="CHEBI:57288"/>
        <dbReference type="ChEBI" id="CHEBI:58340"/>
        <dbReference type="EC" id="2.3.1.30"/>
    </reaction>
</comment>
<proteinExistence type="inferred from homology"/>
<comment type="caution">
    <text evidence="5">The sequence shown here is derived from an EMBL/GenBank/DDBJ whole genome shotgun (WGS) entry which is preliminary data.</text>
</comment>
<accession>A0A0R3NDG7</accession>
<evidence type="ECO:0000256" key="4">
    <source>
        <dbReference type="PIRNR" id="PIRNR000441"/>
    </source>
</evidence>
<dbReference type="InterPro" id="IPR018357">
    <property type="entry name" value="Hexapep_transf_CS"/>
</dbReference>
<name>A0A0R3NDG7_9BRAD</name>
<dbReference type="Proteomes" id="UP000051660">
    <property type="component" value="Unassembled WGS sequence"/>
</dbReference>
<dbReference type="OrthoDB" id="9815592at2"/>
<dbReference type="PANTHER" id="PTHR42811">
    <property type="entry name" value="SERINE ACETYLTRANSFERASE"/>
    <property type="match status" value="1"/>
</dbReference>
<dbReference type="GO" id="GO:0005737">
    <property type="term" value="C:cytoplasm"/>
    <property type="evidence" value="ECO:0007669"/>
    <property type="project" value="InterPro"/>
</dbReference>
<evidence type="ECO:0000313" key="5">
    <source>
        <dbReference type="EMBL" id="KRR27888.1"/>
    </source>
</evidence>
<protein>
    <recommendedName>
        <fullName evidence="4">Serine acetyltransferase</fullName>
        <ecNumber evidence="4">2.3.1.30</ecNumber>
    </recommendedName>
</protein>
<dbReference type="SUPFAM" id="SSF51161">
    <property type="entry name" value="Trimeric LpxA-like enzymes"/>
    <property type="match status" value="1"/>
</dbReference>
<gene>
    <name evidence="5" type="ORF">CQ14_08605</name>
</gene>
<dbReference type="PROSITE" id="PS00101">
    <property type="entry name" value="HEXAPEP_TRANSFERASES"/>
    <property type="match status" value="1"/>
</dbReference>
<keyword evidence="3 4" id="KW-0012">Acyltransferase</keyword>
<evidence type="ECO:0000313" key="6">
    <source>
        <dbReference type="Proteomes" id="UP000051660"/>
    </source>
</evidence>
<evidence type="ECO:0000256" key="3">
    <source>
        <dbReference type="ARBA" id="ARBA00023315"/>
    </source>
</evidence>
<dbReference type="Gene3D" id="2.160.10.10">
    <property type="entry name" value="Hexapeptide repeat proteins"/>
    <property type="match status" value="1"/>
</dbReference>
<keyword evidence="2" id="KW-0677">Repeat</keyword>
<comment type="similarity">
    <text evidence="4">Belongs to the transferase hexapeptide repeat family.</text>
</comment>
<dbReference type="GO" id="GO:0006535">
    <property type="term" value="P:cysteine biosynthetic process from serine"/>
    <property type="evidence" value="ECO:0007669"/>
    <property type="project" value="InterPro"/>
</dbReference>
<dbReference type="AlphaFoldDB" id="A0A0R3NDG7"/>
<dbReference type="EMBL" id="LLYB01000034">
    <property type="protein sequence ID" value="KRR27888.1"/>
    <property type="molecule type" value="Genomic_DNA"/>
</dbReference>
<evidence type="ECO:0000256" key="2">
    <source>
        <dbReference type="ARBA" id="ARBA00022737"/>
    </source>
</evidence>
<dbReference type="CDD" id="cd03354">
    <property type="entry name" value="LbH_SAT"/>
    <property type="match status" value="1"/>
</dbReference>
<dbReference type="RefSeq" id="WP_057856288.1">
    <property type="nucleotide sequence ID" value="NZ_LLYB01000034.1"/>
</dbReference>
<dbReference type="EC" id="2.3.1.30" evidence="4"/>
<dbReference type="InterPro" id="IPR045304">
    <property type="entry name" value="LbH_SAT"/>
</dbReference>
<sequence>MDQANEQISADIPDWTRERPRQFWDPGRKLLLAVRRYQFWQARGGPFGRLCCKIIALRHRFWSVVTGAEIPLTCQIGGGLLVPHPNGIVIHPNAKIGVNCLIFHQVTLGSRGRGGVPEVAGHVDIGAGAKILGPVKVGAHAQIGANAVVIADVEPYGVATGYPGGMGKKPIS</sequence>
<reference evidence="5 6" key="1">
    <citation type="submission" date="2014-03" db="EMBL/GenBank/DDBJ databases">
        <title>Bradyrhizobium valentinum sp. nov., isolated from effective nodules of Lupinus mariae-josephae, a lupine endemic of basic-lime soils in Eastern Spain.</title>
        <authorList>
            <person name="Duran D."/>
            <person name="Rey L."/>
            <person name="Navarro A."/>
            <person name="Busquets A."/>
            <person name="Imperial J."/>
            <person name="Ruiz-Argueso T."/>
        </authorList>
    </citation>
    <scope>NUCLEOTIDE SEQUENCE [LARGE SCALE GENOMIC DNA]</scope>
    <source>
        <strain evidence="5 6">CCBAU 23086</strain>
    </source>
</reference>
<organism evidence="5 6">
    <name type="scientific">Bradyrhizobium lablabi</name>
    <dbReference type="NCBI Taxonomy" id="722472"/>
    <lineage>
        <taxon>Bacteria</taxon>
        <taxon>Pseudomonadati</taxon>
        <taxon>Pseudomonadota</taxon>
        <taxon>Alphaproteobacteria</taxon>
        <taxon>Hyphomicrobiales</taxon>
        <taxon>Nitrobacteraceae</taxon>
        <taxon>Bradyrhizobium</taxon>
    </lineage>
</organism>
<dbReference type="PIRSF" id="PIRSF000441">
    <property type="entry name" value="CysE"/>
    <property type="match status" value="1"/>
</dbReference>
<keyword evidence="1 4" id="KW-0808">Transferase</keyword>
<dbReference type="InterPro" id="IPR005881">
    <property type="entry name" value="Ser_O-AcTrfase"/>
</dbReference>
<dbReference type="GO" id="GO:0009001">
    <property type="term" value="F:serine O-acetyltransferase activity"/>
    <property type="evidence" value="ECO:0007669"/>
    <property type="project" value="UniProtKB-EC"/>
</dbReference>